<organism evidence="1 2">
    <name type="scientific">Mycena metata</name>
    <dbReference type="NCBI Taxonomy" id="1033252"/>
    <lineage>
        <taxon>Eukaryota</taxon>
        <taxon>Fungi</taxon>
        <taxon>Dikarya</taxon>
        <taxon>Basidiomycota</taxon>
        <taxon>Agaricomycotina</taxon>
        <taxon>Agaricomycetes</taxon>
        <taxon>Agaricomycetidae</taxon>
        <taxon>Agaricales</taxon>
        <taxon>Marasmiineae</taxon>
        <taxon>Mycenaceae</taxon>
        <taxon>Mycena</taxon>
    </lineage>
</organism>
<feature type="non-terminal residue" evidence="1">
    <location>
        <position position="394"/>
    </location>
</feature>
<evidence type="ECO:0000313" key="2">
    <source>
        <dbReference type="Proteomes" id="UP001215598"/>
    </source>
</evidence>
<name>A0AAD7NKR6_9AGAR</name>
<sequence length="394" mass="45128">ENENEDPNPAEYSNSHTLFCVLRDAFKASSDINFHGSFLLDVDPLVSNKERVQLTNNEIWKVSGYRFRDNQKTKTGYKTRLWCCQDEDCKQRARPSDNPDAKRRDTVGMKRYKSQSRLRVTCQEKGEGKCIVIICLRHKLTHVHYYDVKMPTAAIDMIHVNIEWTTPVSMVGQVQATFPSVTAAQIHTAWTTMSKVLWKRDKDQLKSGRMLLEEFAAEAKVFDVPREEGVEQMGWAMKRIAGRLRGKIVEIGFDATFNTNQKHLELYSVIGEFNNAEFPLSYCLLSTASAISLGKRKNALTNWDTVLRDEHGLDINFLHLDKDMAGIGMGISTWLRAKIQLCYWHLKDAVETRLAKKRLSTTLYNAARTRSEFAFIDLAFSPRSRADPQEYEGG</sequence>
<evidence type="ECO:0008006" key="3">
    <source>
        <dbReference type="Google" id="ProtNLM"/>
    </source>
</evidence>
<reference evidence="1" key="1">
    <citation type="submission" date="2023-03" db="EMBL/GenBank/DDBJ databases">
        <title>Massive genome expansion in bonnet fungi (Mycena s.s.) driven by repeated elements and novel gene families across ecological guilds.</title>
        <authorList>
            <consortium name="Lawrence Berkeley National Laboratory"/>
            <person name="Harder C.B."/>
            <person name="Miyauchi S."/>
            <person name="Viragh M."/>
            <person name="Kuo A."/>
            <person name="Thoen E."/>
            <person name="Andreopoulos B."/>
            <person name="Lu D."/>
            <person name="Skrede I."/>
            <person name="Drula E."/>
            <person name="Henrissat B."/>
            <person name="Morin E."/>
            <person name="Kohler A."/>
            <person name="Barry K."/>
            <person name="LaButti K."/>
            <person name="Morin E."/>
            <person name="Salamov A."/>
            <person name="Lipzen A."/>
            <person name="Mereny Z."/>
            <person name="Hegedus B."/>
            <person name="Baldrian P."/>
            <person name="Stursova M."/>
            <person name="Weitz H."/>
            <person name="Taylor A."/>
            <person name="Grigoriev I.V."/>
            <person name="Nagy L.G."/>
            <person name="Martin F."/>
            <person name="Kauserud H."/>
        </authorList>
    </citation>
    <scope>NUCLEOTIDE SEQUENCE</scope>
    <source>
        <strain evidence="1">CBHHK182m</strain>
    </source>
</reference>
<dbReference type="AlphaFoldDB" id="A0AAD7NKR6"/>
<evidence type="ECO:0000313" key="1">
    <source>
        <dbReference type="EMBL" id="KAJ7765238.1"/>
    </source>
</evidence>
<dbReference type="EMBL" id="JARKIB010000026">
    <property type="protein sequence ID" value="KAJ7765238.1"/>
    <property type="molecule type" value="Genomic_DNA"/>
</dbReference>
<comment type="caution">
    <text evidence="1">The sequence shown here is derived from an EMBL/GenBank/DDBJ whole genome shotgun (WGS) entry which is preliminary data.</text>
</comment>
<accession>A0AAD7NKR6</accession>
<dbReference type="Proteomes" id="UP001215598">
    <property type="component" value="Unassembled WGS sequence"/>
</dbReference>
<proteinExistence type="predicted"/>
<protein>
    <recommendedName>
        <fullName evidence="3">Transposase</fullName>
    </recommendedName>
</protein>
<feature type="non-terminal residue" evidence="1">
    <location>
        <position position="1"/>
    </location>
</feature>
<keyword evidence="2" id="KW-1185">Reference proteome</keyword>
<gene>
    <name evidence="1" type="ORF">B0H16DRAFT_1796560</name>
</gene>